<dbReference type="AlphaFoldDB" id="A0A084G364"/>
<dbReference type="OrthoDB" id="190201at2759"/>
<proteinExistence type="predicted"/>
<dbReference type="Proteomes" id="UP000028545">
    <property type="component" value="Unassembled WGS sequence"/>
</dbReference>
<dbReference type="EMBL" id="JOWA01000107">
    <property type="protein sequence ID" value="KEZ41776.1"/>
    <property type="molecule type" value="Genomic_DNA"/>
</dbReference>
<name>A0A084G364_PSEDA</name>
<comment type="caution">
    <text evidence="1">The sequence shown here is derived from an EMBL/GenBank/DDBJ whole genome shotgun (WGS) entry which is preliminary data.</text>
</comment>
<dbReference type="RefSeq" id="XP_016641575.1">
    <property type="nucleotide sequence ID" value="XM_016788776.1"/>
</dbReference>
<keyword evidence="2" id="KW-1185">Reference proteome</keyword>
<evidence type="ECO:0000313" key="1">
    <source>
        <dbReference type="EMBL" id="KEZ41776.1"/>
    </source>
</evidence>
<evidence type="ECO:0000313" key="2">
    <source>
        <dbReference type="Proteomes" id="UP000028545"/>
    </source>
</evidence>
<organism evidence="1 2">
    <name type="scientific">Pseudallescheria apiosperma</name>
    <name type="common">Scedosporium apiospermum</name>
    <dbReference type="NCBI Taxonomy" id="563466"/>
    <lineage>
        <taxon>Eukaryota</taxon>
        <taxon>Fungi</taxon>
        <taxon>Dikarya</taxon>
        <taxon>Ascomycota</taxon>
        <taxon>Pezizomycotina</taxon>
        <taxon>Sordariomycetes</taxon>
        <taxon>Hypocreomycetidae</taxon>
        <taxon>Microascales</taxon>
        <taxon>Microascaceae</taxon>
        <taxon>Scedosporium</taxon>
    </lineage>
</organism>
<dbReference type="VEuPathDB" id="FungiDB:SAPIO_CDS6753"/>
<protein>
    <submittedName>
        <fullName evidence="1">Uncharacterized protein</fullName>
    </submittedName>
</protein>
<reference evidence="1 2" key="1">
    <citation type="journal article" date="2014" name="Genome Announc.">
        <title>Draft genome sequence of the pathogenic fungus Scedosporium apiospermum.</title>
        <authorList>
            <person name="Vandeputte P."/>
            <person name="Ghamrawi S."/>
            <person name="Rechenmann M."/>
            <person name="Iltis A."/>
            <person name="Giraud S."/>
            <person name="Fleury M."/>
            <person name="Thornton C."/>
            <person name="Delhaes L."/>
            <person name="Meyer W."/>
            <person name="Papon N."/>
            <person name="Bouchara J.P."/>
        </authorList>
    </citation>
    <scope>NUCLEOTIDE SEQUENCE [LARGE SCALE GENOMIC DNA]</scope>
    <source>
        <strain evidence="1 2">IHEM 14462</strain>
    </source>
</reference>
<sequence length="114" mass="12859">MDRSGYFKQPYYDEEAAVFAEKAKQPFGFTEFFTFPLGNGGNFGPALTITGKQDYIVCDGECEGIFDEPASTFYRNAQPFIPYLHPNASHNFNFHHNATGAYKVITDFLGEHLN</sequence>
<dbReference type="GeneID" id="27725825"/>
<dbReference type="KEGG" id="sapo:SAPIO_CDS6753"/>
<dbReference type="HOGENOM" id="CLU_2122478_0_0_1"/>
<gene>
    <name evidence="1" type="ORF">SAPIO_CDS6753</name>
</gene>
<dbReference type="InterPro" id="IPR029058">
    <property type="entry name" value="AB_hydrolase_fold"/>
</dbReference>
<accession>A0A084G364</accession>
<dbReference type="SUPFAM" id="SSF53474">
    <property type="entry name" value="alpha/beta-Hydrolases"/>
    <property type="match status" value="1"/>
</dbReference>